<organism evidence="16 17">
    <name type="scientific">Boothiomyces macroporosus</name>
    <dbReference type="NCBI Taxonomy" id="261099"/>
    <lineage>
        <taxon>Eukaryota</taxon>
        <taxon>Fungi</taxon>
        <taxon>Fungi incertae sedis</taxon>
        <taxon>Chytridiomycota</taxon>
        <taxon>Chytridiomycota incertae sedis</taxon>
        <taxon>Chytridiomycetes</taxon>
        <taxon>Rhizophydiales</taxon>
        <taxon>Terramycetaceae</taxon>
        <taxon>Boothiomyces</taxon>
    </lineage>
</organism>
<reference evidence="16" key="1">
    <citation type="submission" date="2020-05" db="EMBL/GenBank/DDBJ databases">
        <title>Phylogenomic resolution of chytrid fungi.</title>
        <authorList>
            <person name="Stajich J.E."/>
            <person name="Amses K."/>
            <person name="Simmons R."/>
            <person name="Seto K."/>
            <person name="Myers J."/>
            <person name="Bonds A."/>
            <person name="Quandt C.A."/>
            <person name="Barry K."/>
            <person name="Liu P."/>
            <person name="Grigoriev I."/>
            <person name="Longcore J.E."/>
            <person name="James T.Y."/>
        </authorList>
    </citation>
    <scope>NUCLEOTIDE SEQUENCE</scope>
    <source>
        <strain evidence="16">PLAUS21</strain>
    </source>
</reference>
<dbReference type="InterPro" id="IPR014786">
    <property type="entry name" value="ANAPC2_C"/>
</dbReference>
<feature type="repeat" description="WD" evidence="12">
    <location>
        <begin position="1062"/>
        <end position="1102"/>
    </location>
</feature>
<evidence type="ECO:0000256" key="6">
    <source>
        <dbReference type="ARBA" id="ARBA00022737"/>
    </source>
</evidence>
<evidence type="ECO:0000256" key="4">
    <source>
        <dbReference type="ARBA" id="ARBA00022618"/>
    </source>
</evidence>
<dbReference type="Gene3D" id="1.10.10.10">
    <property type="entry name" value="Winged helix-like DNA-binding domain superfamily/Winged helix DNA-binding domain"/>
    <property type="match status" value="1"/>
</dbReference>
<dbReference type="Gene3D" id="3.40.50.1820">
    <property type="entry name" value="alpha/beta hydrolase"/>
    <property type="match status" value="2"/>
</dbReference>
<accession>A0AAD5UMP4</accession>
<dbReference type="InterPro" id="IPR011992">
    <property type="entry name" value="EF-hand-dom_pair"/>
</dbReference>
<dbReference type="PROSITE" id="PS50222">
    <property type="entry name" value="EF_HAND_2"/>
    <property type="match status" value="1"/>
</dbReference>
<dbReference type="InterPro" id="IPR057975">
    <property type="entry name" value="TPR_ANAPC2"/>
</dbReference>
<dbReference type="Gene3D" id="3.30.230.130">
    <property type="entry name" value="Cullin, Chain C, Domain 2"/>
    <property type="match status" value="1"/>
</dbReference>
<keyword evidence="4" id="KW-0132">Cell division</keyword>
<keyword evidence="3 12" id="KW-0853">WD repeat</keyword>
<name>A0AAD5UMP4_9FUNG</name>
<dbReference type="PRINTS" id="PR00862">
    <property type="entry name" value="PROLIGOPTASE"/>
</dbReference>
<sequence length="2600" mass="298147">MIKRILRKAEISINHGIKRIDNYSHFKSNFSDYLEIETKRCQNYLKKTSIASKRLEREMLKFMPKYPLHSRVRSGKYEYFEVVKPTGTVYYRRSDEGEQTILDTCAINDQGKQISKILVSNDETRVAYLLVSEDQEQGDLYIQNISGFFKSKIKISSVFNFQWSPDDRHILFTRLDSKLHSSQVWAVSCTKPELQELVYSENEPDMFADDKSTKVLEISKPFNVNSNDFKVENIIVDSSDANVPVQIIYRKSILRNSKPHHLQLLRMGFVLAIPHVRGGSDVGTKWHEDGKKMHKMNTFLDIISTAKYLINQGYTDTSLLAGEGSSAGGLAFAAVANMEPDLFKALLLRSPFLDPLSAMLDESSPLTISEREEWGDPISSEAVYQYIESYSPYENLRKLETSMLITAGLNDERVHITQSLKYVAKAREFGNDCILRVHPYAHFSSQATAFKDYAIEIAFLQFEVSPFLNFAFDRMESRSTFVNVQHLMNMNHFEQLMYTFKQHSEENGEDGFDIDKFREVFGKILGGNLTHDQMTMLFMKIDANSDGSLSWDEFSTYMMTANSEEEEQQTVVDERRRKLVVGLHKDMIIRIEYVAKERKYLTVSRDGIICIWTLSAKLYKIVSTRDFNPRQAWVLDAKYMPECSRLVVVTDNRQMCFFDLFSIKPRLIAVISYLENNPLCLALTSDYDVNTDLLIYGDDGGYVNVLTINRRCLVENTSDDGPNEHLNPSKISRKDSLERYNMFLYRRKIHSEWVLKVQYYKEMNAFVSCSLEDDKSLVIGDLERKTLRHITVSKGIETFEFCRRPSFLITGGRDKVIRLWNPYVLSKPAGSLYGHNSSIVQICVNHEDGVIFSLSEDKVVKLWNARNLNCIQTVIDKVPHRPENTITAMYYDTYNRQLMTGSGKLEIWPLFPNVKHNSSRSHDAPIVAALFNSNFNQVVSGSQNGDIILWDPTCGEKIFEFHRAHGSLELTAMCFDISGRRLITGSRDKVLKMWNFNNGQILRKMHKETAHETTDICYIEMGSNQYIIAAGWDRKITMFLEDNDNFESFPTKVLNGSGMRGLIGHEDDISCITFCAPNILASSSIDGAIVIWNLESGSMRTEKNDQLKRPLGDQTPLFTCYADGCLRIWDIHENKLLKEYNCQLLDDEGLTCISYNSDATILAVGGSYGHVRLVDLKNLLECIGDQSCEVLNVIKHWRSHVQSLVGVGFVETHDLMLTCAKDAVVRLWTKQGLHLGSFGDQPWHFFDHHLARLPKDLQIEYEEEEKERETATQHETVIKKKIISRWKGEEEEPILEVTNNDHQMKKLRAKAIKAHVCRLFKAKWNRQKGSEDWQLHPEQISVKRSKKFFSFDYQSKERKSKPSINFGQGMDLENVVFATSWTTEYLNRVSDHQVGMETEKISEILQSSSFPLASFAQWYSEYSARWLLQQLKNKDFKVTNDRDSMILQLHELSSEISSLIKSISKPLSLFPSDCQQSCQRFIKDSIYLYIKFDFKAKMLKYLEGFDEFLTDSEKDIEFQVSILSEIVNNLSEQSIVEVLESSLVAEVEKAIEKQIVDNLEITDESLSPVLEFLHQRIMPIITAVHGKESLKSVSWQYRLESLIYRSVGMNLSGVIFEIVREYPDSLPSLRNLCSCLERSGEYDDMKVTLNNAIKSRLLIIDAKTQDILNIYLATKHSLSVLNLQENVKQEILNPIQEYLQTRADCSSKIILQILEHSDLENEEPLTEDDIETLMDIFPSKAVFAKDYQTILSSQLTRLSDFNVDDQIRHVEMLKSRFGDLEMSQVSVMMKDVADSRRIYNHYITKPDSEDTFSALIISRFFWPKFTHASCGMPEMLTTHIKRYEASFEEIKASRKLNWIPTAGVVDLEVSNEKGPMRLQVTPLQATVLLIFEKVDEIELADVEQRTDCPVKQIVEAIEFWKTHNILDIVGTTIYSIQSIPKARLKEILNIDETVESHKCVLPQLSEKVDMIWPMVQGMLTNLGPSNTFTIHQTLEMFRSEIFQYDMSEGELQSVLEAMVEQEKLEIEVDTFRIKKRDPLLPKIMTSSQPAEVQVPHSVESNTHANIVVVKPKKANKRMIKWIKSTAGIKTKPPKPLFPPNSLSITERYFHKTHMENEAQVIMMVGSRVLMPRKARHLSLKRIIDICKLTQAEFYRTASTVEFETQVMIPMGATAADLRIEYSFTPFVDASTTAEAIKHAINYRYNIKDSSAPLWRIDIVGHPDIVEGITLAEDSQEVLPNFYIYFSFHHCLGDGLSAFSYAKEVFRNFHAANFNLPDLHLDTLAVTPVPPPLLDNLIKANFLEIIPAAIDMLSAQAKKQREKKHQLKQFAEPLPNQEHTSNLRRLVFDAQYSEDLRKNCRDNGTTVAAALIVAALAAVRAVFGPRAEKKGKPLPKYQSWVVTSSMRHLLPNSSLLQGSDKETDPGTKEFGGYGGSISDEKFKFTEKSEVWERCKKVKKHLNSSFFPSMRRMKLMNYVYRKPKLWNSLQKKVDLEAVTRTYAVEMANLGAWEYPCAPLDAPESDERIKMDDFYGAQNNSFKGCRAFFSVAVVSIGNVMSVLVTFDQAAITEPEADIFIQSFEKVLNHLRSKKDTFSLSELQ</sequence>
<dbReference type="Pfam" id="PF08672">
    <property type="entry name" value="ANAPC2"/>
    <property type="match status" value="1"/>
</dbReference>
<evidence type="ECO:0000256" key="13">
    <source>
        <dbReference type="PROSITE-ProRule" id="PRU00330"/>
    </source>
</evidence>
<comment type="similarity">
    <text evidence="1">Belongs to the peptidase S9A family.</text>
</comment>
<evidence type="ECO:0000313" key="16">
    <source>
        <dbReference type="EMBL" id="KAJ3262291.1"/>
    </source>
</evidence>
<feature type="domain" description="EF-hand" evidence="15">
    <location>
        <begin position="529"/>
        <end position="564"/>
    </location>
</feature>
<keyword evidence="17" id="KW-1185">Reference proteome</keyword>
<evidence type="ECO:0000256" key="1">
    <source>
        <dbReference type="ARBA" id="ARBA00005228"/>
    </source>
</evidence>
<feature type="repeat" description="WD" evidence="12">
    <location>
        <begin position="832"/>
        <end position="873"/>
    </location>
</feature>
<comment type="similarity">
    <text evidence="13">Belongs to the cullin family.</text>
</comment>
<dbReference type="InterPro" id="IPR036390">
    <property type="entry name" value="WH_DNA-bd_sf"/>
</dbReference>
<dbReference type="GO" id="GO:0006508">
    <property type="term" value="P:proteolysis"/>
    <property type="evidence" value="ECO:0007669"/>
    <property type="project" value="UniProtKB-KW"/>
</dbReference>
<dbReference type="Gene3D" id="2.130.10.120">
    <property type="entry name" value="Prolyl oligopeptidase, N-terminal domain"/>
    <property type="match status" value="1"/>
</dbReference>
<dbReference type="Gene3D" id="3.30.559.10">
    <property type="entry name" value="Chloramphenicol acetyltransferase-like domain"/>
    <property type="match status" value="1"/>
</dbReference>
<dbReference type="InterPro" id="IPR018247">
    <property type="entry name" value="EF_Hand_1_Ca_BS"/>
</dbReference>
<evidence type="ECO:0000256" key="2">
    <source>
        <dbReference type="ARBA" id="ARBA00016068"/>
    </source>
</evidence>
<dbReference type="PANTHER" id="PTHR44324:SF4">
    <property type="entry name" value="WD40 REPEAT DOMAIN 95"/>
    <property type="match status" value="1"/>
</dbReference>
<dbReference type="GO" id="GO:0004252">
    <property type="term" value="F:serine-type endopeptidase activity"/>
    <property type="evidence" value="ECO:0007669"/>
    <property type="project" value="InterPro"/>
</dbReference>
<keyword evidence="9" id="KW-0720">Serine protease</keyword>
<comment type="caution">
    <text evidence="16">The sequence shown here is derived from an EMBL/GenBank/DDBJ whole genome shotgun (WGS) entry which is preliminary data.</text>
</comment>
<dbReference type="SUPFAM" id="SSF75632">
    <property type="entry name" value="Cullin homology domain"/>
    <property type="match status" value="1"/>
</dbReference>
<feature type="repeat" description="WD" evidence="12">
    <location>
        <begin position="919"/>
        <end position="951"/>
    </location>
</feature>
<protein>
    <recommendedName>
        <fullName evidence="2">Anaphase-promoting complex subunit 2</fullName>
    </recommendedName>
</protein>
<dbReference type="PROSITE" id="PS50294">
    <property type="entry name" value="WD_REPEATS_REGION"/>
    <property type="match status" value="3"/>
</dbReference>
<gene>
    <name evidence="16" type="primary">WDR95_1</name>
    <name evidence="16" type="ORF">HK103_002705</name>
</gene>
<dbReference type="Gene3D" id="1.10.238.10">
    <property type="entry name" value="EF-hand"/>
    <property type="match status" value="1"/>
</dbReference>
<dbReference type="InterPro" id="IPR015943">
    <property type="entry name" value="WD40/YVTN_repeat-like_dom_sf"/>
</dbReference>
<dbReference type="PROSITE" id="PS00018">
    <property type="entry name" value="EF_HAND_1"/>
    <property type="match status" value="1"/>
</dbReference>
<dbReference type="Pfam" id="PF00326">
    <property type="entry name" value="Peptidase_S9"/>
    <property type="match status" value="1"/>
</dbReference>
<dbReference type="Pfam" id="PF26557">
    <property type="entry name" value="Cullin_AB"/>
    <property type="match status" value="1"/>
</dbReference>
<dbReference type="Pfam" id="PF25773">
    <property type="entry name" value="TPR_ANAPC2"/>
    <property type="match status" value="1"/>
</dbReference>
<dbReference type="EMBL" id="JADGKB010000002">
    <property type="protein sequence ID" value="KAJ3262291.1"/>
    <property type="molecule type" value="Genomic_DNA"/>
</dbReference>
<dbReference type="PROSITE" id="PS50082">
    <property type="entry name" value="WD_REPEATS_2"/>
    <property type="match status" value="6"/>
</dbReference>
<dbReference type="GO" id="GO:0005509">
    <property type="term" value="F:calcium ion binding"/>
    <property type="evidence" value="ECO:0007669"/>
    <property type="project" value="InterPro"/>
</dbReference>
<dbReference type="SUPFAM" id="SSF47473">
    <property type="entry name" value="EF-hand"/>
    <property type="match status" value="1"/>
</dbReference>
<evidence type="ECO:0000259" key="14">
    <source>
        <dbReference type="PROSITE" id="PS50069"/>
    </source>
</evidence>
<evidence type="ECO:0000256" key="10">
    <source>
        <dbReference type="ARBA" id="ARBA00022837"/>
    </source>
</evidence>
<evidence type="ECO:0000256" key="11">
    <source>
        <dbReference type="ARBA" id="ARBA00023306"/>
    </source>
</evidence>
<proteinExistence type="inferred from homology"/>
<dbReference type="InterPro" id="IPR002470">
    <property type="entry name" value="Peptidase_S9A"/>
</dbReference>
<dbReference type="Gene3D" id="3.30.559.30">
    <property type="entry name" value="Nonribosomal peptide synthetase, condensation domain"/>
    <property type="match status" value="1"/>
</dbReference>
<dbReference type="GO" id="GO:0005829">
    <property type="term" value="C:cytosol"/>
    <property type="evidence" value="ECO:0007669"/>
    <property type="project" value="UniProtKB-ARBA"/>
</dbReference>
<dbReference type="Gene3D" id="1.20.1310.10">
    <property type="entry name" value="Cullin Repeats"/>
    <property type="match status" value="1"/>
</dbReference>
<dbReference type="PROSITE" id="PS00678">
    <property type="entry name" value="WD_REPEATS_1"/>
    <property type="match status" value="3"/>
</dbReference>
<dbReference type="SMART" id="SM01013">
    <property type="entry name" value="APC2"/>
    <property type="match status" value="1"/>
</dbReference>
<evidence type="ECO:0000256" key="7">
    <source>
        <dbReference type="ARBA" id="ARBA00022776"/>
    </source>
</evidence>
<dbReference type="InterPro" id="IPR001680">
    <property type="entry name" value="WD40_rpt"/>
</dbReference>
<dbReference type="SUPFAM" id="SSF50993">
    <property type="entry name" value="Peptidase/esterase 'gauge' domain"/>
    <property type="match status" value="1"/>
</dbReference>
<keyword evidence="10" id="KW-0106">Calcium</keyword>
<feature type="repeat" description="WD" evidence="12">
    <location>
        <begin position="970"/>
        <end position="1004"/>
    </location>
</feature>
<dbReference type="InterPro" id="IPR036317">
    <property type="entry name" value="Cullin_homology_sf"/>
</dbReference>
<feature type="repeat" description="WD" evidence="12">
    <location>
        <begin position="1197"/>
        <end position="1228"/>
    </location>
</feature>
<dbReference type="InterPro" id="IPR036388">
    <property type="entry name" value="WH-like_DNA-bd_sf"/>
</dbReference>
<evidence type="ECO:0000256" key="5">
    <source>
        <dbReference type="ARBA" id="ARBA00022670"/>
    </source>
</evidence>
<feature type="domain" description="Cullin family profile" evidence="14">
    <location>
        <begin position="1694"/>
        <end position="1921"/>
    </location>
</feature>
<dbReference type="InterPro" id="IPR059120">
    <property type="entry name" value="Cullin-like_AB"/>
</dbReference>
<dbReference type="Gene3D" id="2.130.10.10">
    <property type="entry name" value="YVTN repeat-like/Quinoprotein amine dehydrogenase"/>
    <property type="match status" value="3"/>
</dbReference>
<dbReference type="InterPro" id="IPR029058">
    <property type="entry name" value="AB_hydrolase_fold"/>
</dbReference>
<dbReference type="InterPro" id="IPR051242">
    <property type="entry name" value="WD-EF-hand_domain"/>
</dbReference>
<dbReference type="SUPFAM" id="SSF53474">
    <property type="entry name" value="alpha/beta-Hydrolases"/>
    <property type="match status" value="1"/>
</dbReference>
<dbReference type="SUPFAM" id="SSF50978">
    <property type="entry name" value="WD40 repeat-like"/>
    <property type="match status" value="2"/>
</dbReference>
<dbReference type="Pfam" id="PF00400">
    <property type="entry name" value="WD40"/>
    <property type="match status" value="5"/>
</dbReference>
<keyword evidence="5" id="KW-0645">Protease</keyword>
<dbReference type="InterPro" id="IPR016158">
    <property type="entry name" value="Cullin_homology"/>
</dbReference>
<dbReference type="InterPro" id="IPR023302">
    <property type="entry name" value="Pept_S9A_N"/>
</dbReference>
<dbReference type="SMART" id="SM00320">
    <property type="entry name" value="WD40"/>
    <property type="match status" value="11"/>
</dbReference>
<evidence type="ECO:0000259" key="15">
    <source>
        <dbReference type="PROSITE" id="PS50222"/>
    </source>
</evidence>
<dbReference type="Proteomes" id="UP001210925">
    <property type="component" value="Unassembled WGS sequence"/>
</dbReference>
<keyword evidence="11" id="KW-0131">Cell cycle</keyword>
<feature type="repeat" description="WD" evidence="12">
    <location>
        <begin position="796"/>
        <end position="821"/>
    </location>
</feature>
<dbReference type="Pfam" id="PF02897">
    <property type="entry name" value="Peptidase_S9_N"/>
    <property type="match status" value="1"/>
</dbReference>
<dbReference type="SMART" id="SM00182">
    <property type="entry name" value="CULLIN"/>
    <property type="match status" value="1"/>
</dbReference>
<dbReference type="SUPFAM" id="SSF46785">
    <property type="entry name" value="Winged helix' DNA-binding domain"/>
    <property type="match status" value="1"/>
</dbReference>
<dbReference type="InterPro" id="IPR001375">
    <property type="entry name" value="Peptidase_S9_cat"/>
</dbReference>
<dbReference type="PANTHER" id="PTHR44324">
    <property type="entry name" value="WD40 REPEAT DOMAIN 95"/>
    <property type="match status" value="1"/>
</dbReference>
<evidence type="ECO:0000256" key="12">
    <source>
        <dbReference type="PROSITE-ProRule" id="PRU00221"/>
    </source>
</evidence>
<dbReference type="PROSITE" id="PS50069">
    <property type="entry name" value="CULLIN_2"/>
    <property type="match status" value="1"/>
</dbReference>
<keyword evidence="8" id="KW-0378">Hydrolase</keyword>
<evidence type="ECO:0000256" key="3">
    <source>
        <dbReference type="ARBA" id="ARBA00022574"/>
    </source>
</evidence>
<evidence type="ECO:0000313" key="17">
    <source>
        <dbReference type="Proteomes" id="UP001210925"/>
    </source>
</evidence>
<dbReference type="InterPro" id="IPR019775">
    <property type="entry name" value="WD40_repeat_CS"/>
</dbReference>
<evidence type="ECO:0000256" key="9">
    <source>
        <dbReference type="ARBA" id="ARBA00022825"/>
    </source>
</evidence>
<evidence type="ECO:0000256" key="8">
    <source>
        <dbReference type="ARBA" id="ARBA00022801"/>
    </source>
</evidence>
<keyword evidence="6" id="KW-0677">Repeat</keyword>
<dbReference type="InterPro" id="IPR036322">
    <property type="entry name" value="WD40_repeat_dom_sf"/>
</dbReference>
<keyword evidence="7" id="KW-0498">Mitosis</keyword>
<dbReference type="InterPro" id="IPR002048">
    <property type="entry name" value="EF_hand_dom"/>
</dbReference>
<dbReference type="InterPro" id="IPR023213">
    <property type="entry name" value="CAT-like_dom_sf"/>
</dbReference>